<keyword evidence="9" id="KW-1185">Reference proteome</keyword>
<dbReference type="InterPro" id="IPR039420">
    <property type="entry name" value="WalR-like"/>
</dbReference>
<keyword evidence="2" id="KW-0805">Transcription regulation</keyword>
<dbReference type="InterPro" id="IPR001789">
    <property type="entry name" value="Sig_transdc_resp-reg_receiver"/>
</dbReference>
<evidence type="ECO:0000259" key="7">
    <source>
        <dbReference type="PROSITE" id="PS50110"/>
    </source>
</evidence>
<evidence type="ECO:0000256" key="5">
    <source>
        <dbReference type="PROSITE-ProRule" id="PRU00169"/>
    </source>
</evidence>
<dbReference type="PROSITE" id="PS50110">
    <property type="entry name" value="RESPONSE_REGULATORY"/>
    <property type="match status" value="1"/>
</dbReference>
<accession>A0A1H1TH37</accession>
<dbReference type="InterPro" id="IPR058245">
    <property type="entry name" value="NreC/VraR/RcsB-like_REC"/>
</dbReference>
<evidence type="ECO:0000313" key="9">
    <source>
        <dbReference type="Proteomes" id="UP000199103"/>
    </source>
</evidence>
<protein>
    <submittedName>
        <fullName evidence="8">DNA-binding response regulator, NarL/FixJ family, contains REC and HTH domains</fullName>
    </submittedName>
</protein>
<dbReference type="OrthoDB" id="9808843at2"/>
<evidence type="ECO:0000313" key="8">
    <source>
        <dbReference type="EMBL" id="SDS59563.1"/>
    </source>
</evidence>
<dbReference type="InterPro" id="IPR016032">
    <property type="entry name" value="Sig_transdc_resp-reg_C-effctor"/>
</dbReference>
<dbReference type="PROSITE" id="PS50043">
    <property type="entry name" value="HTH_LUXR_2"/>
    <property type="match status" value="1"/>
</dbReference>
<sequence length="237" mass="25922">MTDPEAEADPAPISVLIVDDQDLVRLGLAMVVGAEPGLRVAGEAADGRAAIEQARRLRPDVILMDVRMPRQDGIETTRQLIAELPDSRVIILTTFDLDEYAFGGLHAGASGFLLKDSTKIEIINGIRAVASGEACVSPRITRRMLDLFGSQFPGAAEAVRAERVRQLEDLGELEQLTGRERDVLLAVARGLSNQEIADELQISESTIKTHVGRILLKLGFRDRVQAVVWAHQNRLLD</sequence>
<dbReference type="Gene3D" id="3.40.50.2300">
    <property type="match status" value="1"/>
</dbReference>
<feature type="modified residue" description="4-aspartylphosphate" evidence="5">
    <location>
        <position position="65"/>
    </location>
</feature>
<dbReference type="CDD" id="cd17535">
    <property type="entry name" value="REC_NarL-like"/>
    <property type="match status" value="1"/>
</dbReference>
<proteinExistence type="predicted"/>
<gene>
    <name evidence="8" type="ORF">SAMN04489812_2392</name>
</gene>
<dbReference type="Pfam" id="PF00196">
    <property type="entry name" value="GerE"/>
    <property type="match status" value="1"/>
</dbReference>
<dbReference type="RefSeq" id="WP_091524890.1">
    <property type="nucleotide sequence ID" value="NZ_LT629772.1"/>
</dbReference>
<dbReference type="PRINTS" id="PR00038">
    <property type="entry name" value="HTHLUXR"/>
</dbReference>
<dbReference type="SMART" id="SM00448">
    <property type="entry name" value="REC"/>
    <property type="match status" value="1"/>
</dbReference>
<evidence type="ECO:0000256" key="1">
    <source>
        <dbReference type="ARBA" id="ARBA00022553"/>
    </source>
</evidence>
<keyword evidence="4" id="KW-0804">Transcription</keyword>
<dbReference type="Proteomes" id="UP000199103">
    <property type="component" value="Chromosome I"/>
</dbReference>
<keyword evidence="3 8" id="KW-0238">DNA-binding</keyword>
<dbReference type="GO" id="GO:0003677">
    <property type="term" value="F:DNA binding"/>
    <property type="evidence" value="ECO:0007669"/>
    <property type="project" value="UniProtKB-KW"/>
</dbReference>
<dbReference type="PROSITE" id="PS00622">
    <property type="entry name" value="HTH_LUXR_1"/>
    <property type="match status" value="1"/>
</dbReference>
<name>A0A1H1TH37_9ACTN</name>
<dbReference type="CDD" id="cd06170">
    <property type="entry name" value="LuxR_C_like"/>
    <property type="match status" value="1"/>
</dbReference>
<evidence type="ECO:0000256" key="4">
    <source>
        <dbReference type="ARBA" id="ARBA00023163"/>
    </source>
</evidence>
<dbReference type="STRING" id="630515.SAMN04489812_2392"/>
<evidence type="ECO:0000256" key="2">
    <source>
        <dbReference type="ARBA" id="ARBA00023015"/>
    </source>
</evidence>
<dbReference type="AlphaFoldDB" id="A0A1H1TH37"/>
<keyword evidence="1 5" id="KW-0597">Phosphoprotein</keyword>
<evidence type="ECO:0000259" key="6">
    <source>
        <dbReference type="PROSITE" id="PS50043"/>
    </source>
</evidence>
<dbReference type="InterPro" id="IPR011006">
    <property type="entry name" value="CheY-like_superfamily"/>
</dbReference>
<dbReference type="InterPro" id="IPR000792">
    <property type="entry name" value="Tscrpt_reg_LuxR_C"/>
</dbReference>
<dbReference type="GO" id="GO:0006355">
    <property type="term" value="P:regulation of DNA-templated transcription"/>
    <property type="evidence" value="ECO:0007669"/>
    <property type="project" value="InterPro"/>
</dbReference>
<reference evidence="8 9" key="1">
    <citation type="submission" date="2016-10" db="EMBL/GenBank/DDBJ databases">
        <authorList>
            <person name="de Groot N.N."/>
        </authorList>
    </citation>
    <scope>NUCLEOTIDE SEQUENCE [LARGE SCALE GENOMIC DNA]</scope>
    <source>
        <strain evidence="8 9">DSM 21800</strain>
    </source>
</reference>
<dbReference type="SMART" id="SM00421">
    <property type="entry name" value="HTH_LUXR"/>
    <property type="match status" value="1"/>
</dbReference>
<feature type="domain" description="HTH luxR-type" evidence="6">
    <location>
        <begin position="169"/>
        <end position="234"/>
    </location>
</feature>
<dbReference type="PANTHER" id="PTHR43214">
    <property type="entry name" value="TWO-COMPONENT RESPONSE REGULATOR"/>
    <property type="match status" value="1"/>
</dbReference>
<dbReference type="PANTHER" id="PTHR43214:SF24">
    <property type="entry name" value="TRANSCRIPTIONAL REGULATORY PROTEIN NARL-RELATED"/>
    <property type="match status" value="1"/>
</dbReference>
<dbReference type="SUPFAM" id="SSF52172">
    <property type="entry name" value="CheY-like"/>
    <property type="match status" value="1"/>
</dbReference>
<dbReference type="Pfam" id="PF00072">
    <property type="entry name" value="Response_reg"/>
    <property type="match status" value="1"/>
</dbReference>
<feature type="domain" description="Response regulatory" evidence="7">
    <location>
        <begin position="14"/>
        <end position="130"/>
    </location>
</feature>
<dbReference type="EMBL" id="LT629772">
    <property type="protein sequence ID" value="SDS59563.1"/>
    <property type="molecule type" value="Genomic_DNA"/>
</dbReference>
<organism evidence="8 9">
    <name type="scientific">Microlunatus soli</name>
    <dbReference type="NCBI Taxonomy" id="630515"/>
    <lineage>
        <taxon>Bacteria</taxon>
        <taxon>Bacillati</taxon>
        <taxon>Actinomycetota</taxon>
        <taxon>Actinomycetes</taxon>
        <taxon>Propionibacteriales</taxon>
        <taxon>Propionibacteriaceae</taxon>
        <taxon>Microlunatus</taxon>
    </lineage>
</organism>
<evidence type="ECO:0000256" key="3">
    <source>
        <dbReference type="ARBA" id="ARBA00023125"/>
    </source>
</evidence>
<dbReference type="SUPFAM" id="SSF46894">
    <property type="entry name" value="C-terminal effector domain of the bipartite response regulators"/>
    <property type="match status" value="1"/>
</dbReference>
<dbReference type="GO" id="GO:0000160">
    <property type="term" value="P:phosphorelay signal transduction system"/>
    <property type="evidence" value="ECO:0007669"/>
    <property type="project" value="InterPro"/>
</dbReference>